<keyword evidence="5" id="KW-0067">ATP-binding</keyword>
<evidence type="ECO:0000313" key="8">
    <source>
        <dbReference type="EMBL" id="STS88240.1"/>
    </source>
</evidence>
<sequence>MPTWRPRLNALGDELRFVLLTSGANVADYAQAPADAWQSDLLKGLKVVLSKAEGEKCPRCWHYTSDVGKVAEHAEICGRCVSNVAGNGEQRKFA</sequence>
<dbReference type="Pfam" id="PF06827">
    <property type="entry name" value="zf-FPG_IleRS"/>
    <property type="match status" value="1"/>
</dbReference>
<dbReference type="GO" id="GO:0004822">
    <property type="term" value="F:isoleucine-tRNA ligase activity"/>
    <property type="evidence" value="ECO:0007669"/>
    <property type="project" value="UniProtKB-EC"/>
</dbReference>
<proteinExistence type="predicted"/>
<dbReference type="EC" id="6.1.1.5" evidence="8"/>
<reference evidence="8 9" key="1">
    <citation type="submission" date="2018-06" db="EMBL/GenBank/DDBJ databases">
        <authorList>
            <consortium name="Pathogen Informatics"/>
            <person name="Doyle S."/>
        </authorList>
    </citation>
    <scope>NUCLEOTIDE SEQUENCE [LARGE SCALE GENOMIC DNA]</scope>
    <source>
        <strain evidence="8 9">NCTC9177</strain>
    </source>
</reference>
<dbReference type="EMBL" id="UGKR01000003">
    <property type="protein sequence ID" value="STS88240.1"/>
    <property type="molecule type" value="Genomic_DNA"/>
</dbReference>
<gene>
    <name evidence="8" type="primary">ileS_2</name>
    <name evidence="8" type="ORF">NCTC9177_02082</name>
</gene>
<dbReference type="SUPFAM" id="SSF47323">
    <property type="entry name" value="Anticodon-binding domain of a subclass of class I aminoacyl-tRNA synthetases"/>
    <property type="match status" value="1"/>
</dbReference>
<evidence type="ECO:0000256" key="5">
    <source>
        <dbReference type="ARBA" id="ARBA00022840"/>
    </source>
</evidence>
<evidence type="ECO:0000256" key="4">
    <source>
        <dbReference type="ARBA" id="ARBA00022833"/>
    </source>
</evidence>
<keyword evidence="6 8" id="KW-0030">Aminoacyl-tRNA synthetase</keyword>
<keyword evidence="4" id="KW-0862">Zinc</keyword>
<protein>
    <submittedName>
        <fullName evidence="8">Isoleucyl-tRNA synthetase</fullName>
        <ecNumber evidence="8">6.1.1.5</ecNumber>
    </submittedName>
</protein>
<dbReference type="InterPro" id="IPR009080">
    <property type="entry name" value="tRNAsynth_Ia_anticodon-bd"/>
</dbReference>
<dbReference type="InterPro" id="IPR010663">
    <property type="entry name" value="Znf_FPG/IleRS"/>
</dbReference>
<evidence type="ECO:0000256" key="2">
    <source>
        <dbReference type="ARBA" id="ARBA00022723"/>
    </source>
</evidence>
<dbReference type="GO" id="GO:0005524">
    <property type="term" value="F:ATP binding"/>
    <property type="evidence" value="ECO:0007669"/>
    <property type="project" value="UniProtKB-KW"/>
</dbReference>
<evidence type="ECO:0000313" key="9">
    <source>
        <dbReference type="Proteomes" id="UP000254545"/>
    </source>
</evidence>
<dbReference type="AlphaFoldDB" id="A0A7H4MD40"/>
<keyword evidence="2" id="KW-0479">Metal-binding</keyword>
<feature type="domain" description="Zinc finger FPG/IleRS-type" evidence="7">
    <location>
        <begin position="54"/>
        <end position="83"/>
    </location>
</feature>
<evidence type="ECO:0000256" key="6">
    <source>
        <dbReference type="ARBA" id="ARBA00023146"/>
    </source>
</evidence>
<name>A0A7H4MD40_KLEVA</name>
<dbReference type="Gene3D" id="1.10.730.20">
    <property type="match status" value="1"/>
</dbReference>
<evidence type="ECO:0000259" key="7">
    <source>
        <dbReference type="Pfam" id="PF06827"/>
    </source>
</evidence>
<comment type="caution">
    <text evidence="8">The sequence shown here is derived from an EMBL/GenBank/DDBJ whole genome shotgun (WGS) entry which is preliminary data.</text>
</comment>
<accession>A0A7H4MD40</accession>
<keyword evidence="3" id="KW-0547">Nucleotide-binding</keyword>
<evidence type="ECO:0000256" key="3">
    <source>
        <dbReference type="ARBA" id="ARBA00022741"/>
    </source>
</evidence>
<keyword evidence="1 8" id="KW-0436">Ligase</keyword>
<evidence type="ECO:0000256" key="1">
    <source>
        <dbReference type="ARBA" id="ARBA00022598"/>
    </source>
</evidence>
<organism evidence="8 9">
    <name type="scientific">Klebsiella variicola</name>
    <dbReference type="NCBI Taxonomy" id="244366"/>
    <lineage>
        <taxon>Bacteria</taxon>
        <taxon>Pseudomonadati</taxon>
        <taxon>Pseudomonadota</taxon>
        <taxon>Gammaproteobacteria</taxon>
        <taxon>Enterobacterales</taxon>
        <taxon>Enterobacteriaceae</taxon>
        <taxon>Klebsiella/Raoultella group</taxon>
        <taxon>Klebsiella</taxon>
        <taxon>Klebsiella pneumoniae complex</taxon>
    </lineage>
</organism>
<dbReference type="GO" id="GO:0046872">
    <property type="term" value="F:metal ion binding"/>
    <property type="evidence" value="ECO:0007669"/>
    <property type="project" value="UniProtKB-KW"/>
</dbReference>
<dbReference type="Proteomes" id="UP000254545">
    <property type="component" value="Unassembled WGS sequence"/>
</dbReference>
<dbReference type="GO" id="GO:0006418">
    <property type="term" value="P:tRNA aminoacylation for protein translation"/>
    <property type="evidence" value="ECO:0007669"/>
    <property type="project" value="InterPro"/>
</dbReference>